<protein>
    <recommendedName>
        <fullName evidence="3">C2 domain-containing protein</fullName>
    </recommendedName>
</protein>
<evidence type="ECO:0000256" key="1">
    <source>
        <dbReference type="ARBA" id="ARBA00022723"/>
    </source>
</evidence>
<dbReference type="SUPFAM" id="SSF49562">
    <property type="entry name" value="C2 domain (Calcium/lipid-binding domain, CaLB)"/>
    <property type="match status" value="2"/>
</dbReference>
<evidence type="ECO:0000313" key="4">
    <source>
        <dbReference type="EMBL" id="KAH7434295.1"/>
    </source>
</evidence>
<keyword evidence="5" id="KW-1185">Reference proteome</keyword>
<feature type="domain" description="C2" evidence="3">
    <location>
        <begin position="1"/>
        <end position="103"/>
    </location>
</feature>
<dbReference type="EMBL" id="CM035411">
    <property type="protein sequence ID" value="KAH7434295.1"/>
    <property type="molecule type" value="Genomic_DNA"/>
</dbReference>
<evidence type="ECO:0000313" key="5">
    <source>
        <dbReference type="Proteomes" id="UP000825935"/>
    </source>
</evidence>
<dbReference type="PANTHER" id="PTHR46502">
    <property type="entry name" value="C2 DOMAIN-CONTAINING"/>
    <property type="match status" value="1"/>
</dbReference>
<gene>
    <name evidence="4" type="ORF">KP509_06G009900</name>
</gene>
<reference evidence="4" key="1">
    <citation type="submission" date="2021-08" db="EMBL/GenBank/DDBJ databases">
        <title>WGS assembly of Ceratopteris richardii.</title>
        <authorList>
            <person name="Marchant D.B."/>
            <person name="Chen G."/>
            <person name="Jenkins J."/>
            <person name="Shu S."/>
            <person name="Leebens-Mack J."/>
            <person name="Grimwood J."/>
            <person name="Schmutz J."/>
            <person name="Soltis P."/>
            <person name="Soltis D."/>
            <person name="Chen Z.-H."/>
        </authorList>
    </citation>
    <scope>NUCLEOTIDE SEQUENCE</scope>
    <source>
        <strain evidence="4">Whitten #5841</strain>
        <tissue evidence="4">Leaf</tissue>
    </source>
</reference>
<evidence type="ECO:0000256" key="2">
    <source>
        <dbReference type="ARBA" id="ARBA00022837"/>
    </source>
</evidence>
<dbReference type="Gene3D" id="2.60.40.150">
    <property type="entry name" value="C2 domain"/>
    <property type="match status" value="2"/>
</dbReference>
<keyword evidence="2" id="KW-0106">Calcium</keyword>
<organism evidence="4 5">
    <name type="scientific">Ceratopteris richardii</name>
    <name type="common">Triangle waterfern</name>
    <dbReference type="NCBI Taxonomy" id="49495"/>
    <lineage>
        <taxon>Eukaryota</taxon>
        <taxon>Viridiplantae</taxon>
        <taxon>Streptophyta</taxon>
        <taxon>Embryophyta</taxon>
        <taxon>Tracheophyta</taxon>
        <taxon>Polypodiopsida</taxon>
        <taxon>Polypodiidae</taxon>
        <taxon>Polypodiales</taxon>
        <taxon>Pteridineae</taxon>
        <taxon>Pteridaceae</taxon>
        <taxon>Parkerioideae</taxon>
        <taxon>Ceratopteris</taxon>
    </lineage>
</organism>
<name>A0A8T2ULB0_CERRI</name>
<dbReference type="Proteomes" id="UP000825935">
    <property type="component" value="Chromosome 6"/>
</dbReference>
<dbReference type="PANTHER" id="PTHR46502:SF2">
    <property type="entry name" value="16 KDA PHLOEM PROTEIN 2"/>
    <property type="match status" value="1"/>
</dbReference>
<proteinExistence type="predicted"/>
<dbReference type="InterPro" id="IPR000008">
    <property type="entry name" value="C2_dom"/>
</dbReference>
<comment type="caution">
    <text evidence="4">The sequence shown here is derived from an EMBL/GenBank/DDBJ whole genome shotgun (WGS) entry which is preliminary data.</text>
</comment>
<evidence type="ECO:0000259" key="3">
    <source>
        <dbReference type="PROSITE" id="PS50004"/>
    </source>
</evidence>
<dbReference type="OMA" id="CEIPQSK"/>
<accession>A0A8T2ULB0</accession>
<dbReference type="PROSITE" id="PS50004">
    <property type="entry name" value="C2"/>
    <property type="match status" value="2"/>
</dbReference>
<feature type="domain" description="C2" evidence="3">
    <location>
        <begin position="113"/>
        <end position="229"/>
    </location>
</feature>
<keyword evidence="1" id="KW-0479">Metal-binding</keyword>
<dbReference type="InterPro" id="IPR035892">
    <property type="entry name" value="C2_domain_sf"/>
</dbReference>
<dbReference type="GO" id="GO:0046872">
    <property type="term" value="F:metal ion binding"/>
    <property type="evidence" value="ECO:0007669"/>
    <property type="project" value="UniProtKB-KW"/>
</dbReference>
<dbReference type="SMART" id="SM00239">
    <property type="entry name" value="C2"/>
    <property type="match status" value="2"/>
</dbReference>
<dbReference type="AlphaFoldDB" id="A0A8T2ULB0"/>
<sequence>MPEGTLEVQIFRGHGLKDVEIFGASDPFAILSCGVVSHQTRVIHNAGGEPVWEQDFKFDVSSDIEELSISIYDFERDGRNRQMGTCIIPLADVFVQLEIPPSNYEVLLPDGKVHGKVELSLKFLPKVYHGTLELHLMEAHGLISADVFDKSDPYAIIKCNEQTLKSKVMENAGNDPVWDQLFAFAVSSEITEATITLMDRDTFTPDDPLGDAVIPLEAVFKQGSVPLSKYKVIGSSGKEAGEVVVGLKFVPKE</sequence>
<dbReference type="OrthoDB" id="419768at2759"/>
<dbReference type="Pfam" id="PF00168">
    <property type="entry name" value="C2"/>
    <property type="match status" value="2"/>
</dbReference>
<dbReference type="CDD" id="cd00030">
    <property type="entry name" value="C2"/>
    <property type="match status" value="1"/>
</dbReference>